<dbReference type="InterPro" id="IPR004703">
    <property type="entry name" value="PTS_sugar-sp_permease"/>
</dbReference>
<reference evidence="11 12" key="1">
    <citation type="submission" date="2018-10" db="EMBL/GenBank/DDBJ databases">
        <title>Genotypes and phenotypes of Enterococci isolated from broiler chickens.</title>
        <authorList>
            <person name="Muhammad A.R."/>
            <person name="Diarra M.S."/>
        </authorList>
    </citation>
    <scope>NUCLEOTIDE SEQUENCE [LARGE SCALE GENOMIC DNA]</scope>
    <source>
        <strain evidence="11 12">LIT2 A36'</strain>
    </source>
</reference>
<feature type="transmembrane region" description="Helical" evidence="9">
    <location>
        <begin position="178"/>
        <end position="199"/>
    </location>
</feature>
<dbReference type="PANTHER" id="PTHR37324:SF2">
    <property type="entry name" value="PTS SYSTEM GALACTITOL-SPECIFIC EIIC COMPONENT"/>
    <property type="match status" value="1"/>
</dbReference>
<comment type="caution">
    <text evidence="11">The sequence shown here is derived from an EMBL/GenBank/DDBJ whole genome shotgun (WGS) entry which is preliminary data.</text>
</comment>
<dbReference type="PIRSF" id="PIRSF006304">
    <property type="entry name" value="GatC"/>
    <property type="match status" value="1"/>
</dbReference>
<keyword evidence="8 9" id="KW-0472">Membrane</keyword>
<feature type="transmembrane region" description="Helical" evidence="9">
    <location>
        <begin position="94"/>
        <end position="115"/>
    </location>
</feature>
<dbReference type="PROSITE" id="PS51104">
    <property type="entry name" value="PTS_EIIC_TYPE_2"/>
    <property type="match status" value="1"/>
</dbReference>
<dbReference type="Pfam" id="PF03611">
    <property type="entry name" value="EIIC-GAT"/>
    <property type="match status" value="1"/>
</dbReference>
<dbReference type="RefSeq" id="WP_010709529.1">
    <property type="nucleotide sequence ID" value="NZ_JAANZP010000048.1"/>
</dbReference>
<feature type="transmembrane region" description="Helical" evidence="9">
    <location>
        <begin position="355"/>
        <end position="374"/>
    </location>
</feature>
<dbReference type="Proteomes" id="UP000281488">
    <property type="component" value="Unassembled WGS sequence"/>
</dbReference>
<evidence type="ECO:0000313" key="11">
    <source>
        <dbReference type="EMBL" id="ROX30441.1"/>
    </source>
</evidence>
<feature type="transmembrane region" description="Helical" evidence="9">
    <location>
        <begin position="136"/>
        <end position="158"/>
    </location>
</feature>
<dbReference type="GO" id="GO:0009401">
    <property type="term" value="P:phosphoenolpyruvate-dependent sugar phosphotransferase system"/>
    <property type="evidence" value="ECO:0007669"/>
    <property type="project" value="UniProtKB-KW"/>
</dbReference>
<evidence type="ECO:0000256" key="1">
    <source>
        <dbReference type="ARBA" id="ARBA00004651"/>
    </source>
</evidence>
<proteinExistence type="predicted"/>
<name>A0ABD7IVS6_ENTFL</name>
<gene>
    <name evidence="11" type="ORF">EGW16_14130</name>
</gene>
<evidence type="ECO:0000313" key="12">
    <source>
        <dbReference type="Proteomes" id="UP000281488"/>
    </source>
</evidence>
<evidence type="ECO:0000256" key="6">
    <source>
        <dbReference type="ARBA" id="ARBA00022692"/>
    </source>
</evidence>
<feature type="transmembrane region" description="Helical" evidence="9">
    <location>
        <begin position="328"/>
        <end position="348"/>
    </location>
</feature>
<keyword evidence="4" id="KW-0762">Sugar transport</keyword>
<comment type="subcellular location">
    <subcellularLocation>
        <location evidence="1">Cell membrane</location>
        <topology evidence="1">Multi-pass membrane protein</topology>
    </subcellularLocation>
</comment>
<evidence type="ECO:0000256" key="8">
    <source>
        <dbReference type="ARBA" id="ARBA00023136"/>
    </source>
</evidence>
<sequence length="454" mass="49909">MDILQNVVQYILDLGAAVFVPFLMFIIALCMRMKVRDAFISALTLGIAFTGMNLLVNFIMTSMGAAANDLANNTGLSLPAVDIGWPGAASITWAWPYAFLMFPVQIGINVVLLLLNQTKTLNVDLWNVWNKIFSAVLVSYFTNNVFYGFCAAAILIVLELKLGDVFAPEVERLTGIPGVTVPHFICLIAVILFPIDELLKRVPGLNKEFNADNLKEKIGVFGENAVMGSIIGFLLGLASGNGFKFACTLAVQAATALQLFPMVSKLFAQSLSPISEAVSEFMRKKFKNREVYIGLDWPILGGRNELWVAVIFTMVFLLGFSITLPGNIVLPFAGIVNLSFVVGALLLTNGNVLRMIIHGFISAPLFLYGATYFTPYMTKLAQESGTLDSKQNGLISWATFEGPDLRYMLTHIFSGDILAFVLFACWIVLLVLLIRNRKKYNQSFIDANSVSKSE</sequence>
<evidence type="ECO:0000256" key="5">
    <source>
        <dbReference type="ARBA" id="ARBA00022683"/>
    </source>
</evidence>
<keyword evidence="5" id="KW-0598">Phosphotransferase system</keyword>
<evidence type="ECO:0000259" key="10">
    <source>
        <dbReference type="PROSITE" id="PS51104"/>
    </source>
</evidence>
<dbReference type="InterPro" id="IPR013853">
    <property type="entry name" value="EIIC-GAT"/>
</dbReference>
<feature type="transmembrane region" description="Helical" evidence="9">
    <location>
        <begin position="12"/>
        <end position="31"/>
    </location>
</feature>
<organism evidence="11 12">
    <name type="scientific">Enterococcus faecalis</name>
    <name type="common">Streptococcus faecalis</name>
    <dbReference type="NCBI Taxonomy" id="1351"/>
    <lineage>
        <taxon>Bacteria</taxon>
        <taxon>Bacillati</taxon>
        <taxon>Bacillota</taxon>
        <taxon>Bacilli</taxon>
        <taxon>Lactobacillales</taxon>
        <taxon>Enterococcaceae</taxon>
        <taxon>Enterococcus</taxon>
    </lineage>
</organism>
<dbReference type="InterPro" id="IPR013014">
    <property type="entry name" value="PTS_EIIC_2"/>
</dbReference>
<dbReference type="GO" id="GO:0005886">
    <property type="term" value="C:plasma membrane"/>
    <property type="evidence" value="ECO:0007669"/>
    <property type="project" value="UniProtKB-SubCell"/>
</dbReference>
<dbReference type="PANTHER" id="PTHR37324">
    <property type="entry name" value="PTS SYSTEM GALACTITOL-SPECIFIC EIIC COMPONENT"/>
    <property type="match status" value="1"/>
</dbReference>
<accession>A0ABD7IVS6</accession>
<keyword evidence="6 9" id="KW-0812">Transmembrane</keyword>
<keyword evidence="7 9" id="KW-1133">Transmembrane helix</keyword>
<evidence type="ECO:0000256" key="4">
    <source>
        <dbReference type="ARBA" id="ARBA00022597"/>
    </source>
</evidence>
<evidence type="ECO:0000256" key="7">
    <source>
        <dbReference type="ARBA" id="ARBA00022989"/>
    </source>
</evidence>
<dbReference type="AlphaFoldDB" id="A0ABD7IVS6"/>
<feature type="transmembrane region" description="Helical" evidence="9">
    <location>
        <begin position="306"/>
        <end position="322"/>
    </location>
</feature>
<feature type="domain" description="PTS EIIC type-2" evidence="10">
    <location>
        <begin position="8"/>
        <end position="436"/>
    </location>
</feature>
<protein>
    <submittedName>
        <fullName evidence="11">PTS galactitol transporter subunit IIC</fullName>
    </submittedName>
</protein>
<dbReference type="EMBL" id="RKMZ01000009">
    <property type="protein sequence ID" value="ROX30441.1"/>
    <property type="molecule type" value="Genomic_DNA"/>
</dbReference>
<evidence type="ECO:0000256" key="3">
    <source>
        <dbReference type="ARBA" id="ARBA00022475"/>
    </source>
</evidence>
<evidence type="ECO:0000256" key="9">
    <source>
        <dbReference type="SAM" id="Phobius"/>
    </source>
</evidence>
<keyword evidence="3" id="KW-1003">Cell membrane</keyword>
<feature type="transmembrane region" description="Helical" evidence="9">
    <location>
        <begin position="412"/>
        <end position="434"/>
    </location>
</feature>
<feature type="transmembrane region" description="Helical" evidence="9">
    <location>
        <begin position="38"/>
        <end position="60"/>
    </location>
</feature>
<keyword evidence="2" id="KW-0813">Transport</keyword>
<evidence type="ECO:0000256" key="2">
    <source>
        <dbReference type="ARBA" id="ARBA00022448"/>
    </source>
</evidence>